<feature type="compositionally biased region" description="Polar residues" evidence="1">
    <location>
        <begin position="377"/>
        <end position="398"/>
    </location>
</feature>
<feature type="region of interest" description="Disordered" evidence="1">
    <location>
        <begin position="786"/>
        <end position="814"/>
    </location>
</feature>
<feature type="region of interest" description="Disordered" evidence="1">
    <location>
        <begin position="831"/>
        <end position="877"/>
    </location>
</feature>
<feature type="compositionally biased region" description="Polar residues" evidence="1">
    <location>
        <begin position="20"/>
        <end position="43"/>
    </location>
</feature>
<dbReference type="Proteomes" id="UP000070700">
    <property type="component" value="Unassembled WGS sequence"/>
</dbReference>
<dbReference type="EMBL" id="KQ947415">
    <property type="protein sequence ID" value="KUJ17234.1"/>
    <property type="molecule type" value="Genomic_DNA"/>
</dbReference>
<evidence type="ECO:0000259" key="2">
    <source>
        <dbReference type="Pfam" id="PF22893"/>
    </source>
</evidence>
<evidence type="ECO:0000313" key="3">
    <source>
        <dbReference type="EMBL" id="KUJ17234.1"/>
    </source>
</evidence>
<feature type="compositionally biased region" description="Basic and acidic residues" evidence="1">
    <location>
        <begin position="694"/>
        <end position="703"/>
    </location>
</feature>
<feature type="region of interest" description="Disordered" evidence="1">
    <location>
        <begin position="377"/>
        <end position="400"/>
    </location>
</feature>
<feature type="compositionally biased region" description="Low complexity" evidence="1">
    <location>
        <begin position="643"/>
        <end position="653"/>
    </location>
</feature>
<dbReference type="InterPro" id="IPR054464">
    <property type="entry name" value="ULD_fung"/>
</dbReference>
<keyword evidence="4" id="KW-1185">Reference proteome</keyword>
<feature type="region of interest" description="Disordered" evidence="1">
    <location>
        <begin position="1"/>
        <end position="59"/>
    </location>
</feature>
<feature type="compositionally biased region" description="Basic and acidic residues" evidence="1">
    <location>
        <begin position="792"/>
        <end position="801"/>
    </location>
</feature>
<dbReference type="GeneID" id="28824751"/>
<reference evidence="3 4" key="1">
    <citation type="submission" date="2015-10" db="EMBL/GenBank/DDBJ databases">
        <title>Full genome of DAOMC 229536 Phialocephala scopiformis, a fungal endophyte of spruce producing the potent anti-insectan compound rugulosin.</title>
        <authorList>
            <consortium name="DOE Joint Genome Institute"/>
            <person name="Walker A.K."/>
            <person name="Frasz S.L."/>
            <person name="Seifert K.A."/>
            <person name="Miller J.D."/>
            <person name="Mondo S.J."/>
            <person name="Labutti K."/>
            <person name="Lipzen A."/>
            <person name="Dockter R."/>
            <person name="Kennedy M."/>
            <person name="Grigoriev I.V."/>
            <person name="Spatafora J.W."/>
        </authorList>
    </citation>
    <scope>NUCLEOTIDE SEQUENCE [LARGE SCALE GENOMIC DNA]</scope>
    <source>
        <strain evidence="3 4">CBS 120377</strain>
    </source>
</reference>
<gene>
    <name evidence="3" type="ORF">LY89DRAFT_685147</name>
</gene>
<feature type="region of interest" description="Disordered" evidence="1">
    <location>
        <begin position="669"/>
        <end position="764"/>
    </location>
</feature>
<name>A0A194XAR7_MOLSC</name>
<organism evidence="3 4">
    <name type="scientific">Mollisia scopiformis</name>
    <name type="common">Conifer needle endophyte fungus</name>
    <name type="synonym">Phialocephala scopiformis</name>
    <dbReference type="NCBI Taxonomy" id="149040"/>
    <lineage>
        <taxon>Eukaryota</taxon>
        <taxon>Fungi</taxon>
        <taxon>Dikarya</taxon>
        <taxon>Ascomycota</taxon>
        <taxon>Pezizomycotina</taxon>
        <taxon>Leotiomycetes</taxon>
        <taxon>Helotiales</taxon>
        <taxon>Mollisiaceae</taxon>
        <taxon>Mollisia</taxon>
    </lineage>
</organism>
<feature type="compositionally biased region" description="Polar residues" evidence="1">
    <location>
        <begin position="713"/>
        <end position="731"/>
    </location>
</feature>
<dbReference type="RefSeq" id="XP_018071589.1">
    <property type="nucleotide sequence ID" value="XM_018215025.1"/>
</dbReference>
<feature type="region of interest" description="Disordered" evidence="1">
    <location>
        <begin position="632"/>
        <end position="653"/>
    </location>
</feature>
<dbReference type="OrthoDB" id="3559580at2759"/>
<protein>
    <recommendedName>
        <fullName evidence="2">Ubiquitin-like domain-containing protein</fullName>
    </recommendedName>
</protein>
<evidence type="ECO:0000256" key="1">
    <source>
        <dbReference type="SAM" id="MobiDB-lite"/>
    </source>
</evidence>
<accession>A0A194XAR7</accession>
<dbReference type="KEGG" id="psco:LY89DRAFT_685147"/>
<dbReference type="InParanoid" id="A0A194XAR7"/>
<feature type="compositionally biased region" description="Polar residues" evidence="1">
    <location>
        <begin position="835"/>
        <end position="851"/>
    </location>
</feature>
<evidence type="ECO:0000313" key="4">
    <source>
        <dbReference type="Proteomes" id="UP000070700"/>
    </source>
</evidence>
<dbReference type="AlphaFoldDB" id="A0A194XAR7"/>
<feature type="compositionally biased region" description="Basic and acidic residues" evidence="1">
    <location>
        <begin position="852"/>
        <end position="877"/>
    </location>
</feature>
<proteinExistence type="predicted"/>
<sequence>MSNSSRIPKITEGKCPTPRSIPNNNALPSSSLPRHSSARTQRLSRPVKSDFNSESSIDRHSDELRDNGFIKLNTHDVGLVEEHVPGIEAFAADLQAAVDAAWPTRKRSRYGKAHVLLLSWEDDNLGVNREMHRLEYVFSNLYRFDVQCFKIPRKTAGKATTSRILSFLENDGPETLFILHYAGHARLSHRSSEPPIWSATDTSNSPTLPSGGVQQLFEEAESDVLLLYDTCHSSHPAVNIGGQGVTEVIAACGFETEAPAVGPHSFTNALIRELEEAFNGPPLSVAELHGRIIGSLKNWKPSLLRDENGHVWTDQHGQPRYECHKRRTPVHCFLTNETPYRSIMLAPLPSQLSHSAVARIEHSPSLKLTATNSLDASQSIRNSEHSTAPTSVSDSSKGSRGPQVLLAIRLEDDYLLDDRQSGGGKKLQTWAEWLRSAPNGIRDITIQGIYKSFSTLVLISMPVVVWDILPDNAAYSFVGFVQSGNLAHDILKNGRELDVDVPNDTNINEKHAPHVFEGKAVESTQQRIPSIPNRDSGFSELKDTADELSVTVTNTTGDRHKLPYHMCSSWNVFDHAMKATFPSSDPTGRAVHQSHYQMVDQNHTIILPQMWEKYVRPGASLKIHVWQGPGHFKPLTPPPAPAPGASLSPQPLSCRPLVKESLKRQRTLKRRAGFVLPKPHVFENRPPSPEESSDERFEPKQRDTMGLVESRSSHPPRSGSLSQKLPETPSAQRPRPTSSPPFTTSRISYPTTEKSRDTSRYETWSGFSKTSNQHIAEKTRLKIQIKPTRARSLHEKIERQTPDPFAPRRSLSEASEKVIARAVVHKLRKEKASSMLKSQYSGSTLRTNSIKSQRDSGKFDGSDCDGHISKPQEEVVT</sequence>
<feature type="compositionally biased region" description="Low complexity" evidence="1">
    <location>
        <begin position="733"/>
        <end position="746"/>
    </location>
</feature>
<feature type="domain" description="Ubiquitin-like" evidence="2">
    <location>
        <begin position="549"/>
        <end position="627"/>
    </location>
</feature>
<dbReference type="Pfam" id="PF22893">
    <property type="entry name" value="ULD_2"/>
    <property type="match status" value="1"/>
</dbReference>